<dbReference type="EMBL" id="ADNV01000331">
    <property type="protein sequence ID" value="EFG75250.1"/>
    <property type="molecule type" value="Genomic_DNA"/>
</dbReference>
<keyword evidence="2" id="KW-1185">Reference proteome</keyword>
<evidence type="ECO:0000313" key="2">
    <source>
        <dbReference type="Proteomes" id="UP000003653"/>
    </source>
</evidence>
<organism evidence="1 2">
    <name type="scientific">Mycobacterium parascrofulaceum ATCC BAA-614</name>
    <dbReference type="NCBI Taxonomy" id="525368"/>
    <lineage>
        <taxon>Bacteria</taxon>
        <taxon>Bacillati</taxon>
        <taxon>Actinomycetota</taxon>
        <taxon>Actinomycetes</taxon>
        <taxon>Mycobacteriales</taxon>
        <taxon>Mycobacteriaceae</taxon>
        <taxon>Mycobacterium</taxon>
        <taxon>Mycobacterium simiae complex</taxon>
    </lineage>
</organism>
<proteinExistence type="predicted"/>
<evidence type="ECO:0000313" key="1">
    <source>
        <dbReference type="EMBL" id="EFG75250.1"/>
    </source>
</evidence>
<sequence>MPDPTPEDAARSAARRFCGWHVTPVREDDEVTLDGPGSVLLVLPTLRLIKLTSVVENGVELDVDTDLFVSARGLVRKRCGAWWSRNYGSIVVTMTHGFPADVDADDNEPNAADFNAAVASIAGRSPLATTTKGRVKAVGPFQYYDEAMATGSAFTVVERALLEQYRLESAP</sequence>
<dbReference type="Proteomes" id="UP000003653">
    <property type="component" value="Unassembled WGS sequence"/>
</dbReference>
<dbReference type="RefSeq" id="WP_007168802.1">
    <property type="nucleotide sequence ID" value="NZ_GG770554.1"/>
</dbReference>
<name>D5PF69_9MYCO</name>
<reference evidence="1 2" key="1">
    <citation type="submission" date="2010-04" db="EMBL/GenBank/DDBJ databases">
        <authorList>
            <person name="Muzny D."/>
            <person name="Qin X."/>
            <person name="Deng J."/>
            <person name="Jiang H."/>
            <person name="Liu Y."/>
            <person name="Qu J."/>
            <person name="Song X.-Z."/>
            <person name="Zhang L."/>
            <person name="Thornton R."/>
            <person name="Coyle M."/>
            <person name="Francisco L."/>
            <person name="Jackson L."/>
            <person name="Javaid M."/>
            <person name="Korchina V."/>
            <person name="Kovar C."/>
            <person name="Mata R."/>
            <person name="Mathew T."/>
            <person name="Ngo R."/>
            <person name="Nguyen L."/>
            <person name="Nguyen N."/>
            <person name="Okwuonu G."/>
            <person name="Ongeri F."/>
            <person name="Pham C."/>
            <person name="Simmons D."/>
            <person name="Wilczek-Boney K."/>
            <person name="Hale W."/>
            <person name="Jakkamsetti A."/>
            <person name="Pham P."/>
            <person name="Ruth R."/>
            <person name="San Lucas F."/>
            <person name="Warren J."/>
            <person name="Zhang J."/>
            <person name="Zhao Z."/>
            <person name="Zhou C."/>
            <person name="Zhu D."/>
            <person name="Lee S."/>
            <person name="Bess C."/>
            <person name="Blankenburg K."/>
            <person name="Forbes L."/>
            <person name="Fu Q."/>
            <person name="Gubbala S."/>
            <person name="Hirani K."/>
            <person name="Jayaseelan J.C."/>
            <person name="Lara F."/>
            <person name="Munidasa M."/>
            <person name="Palculict T."/>
            <person name="Patil S."/>
            <person name="Pu L.-L."/>
            <person name="Saada N."/>
            <person name="Tang L."/>
            <person name="Weissenberger G."/>
            <person name="Zhu Y."/>
            <person name="Hemphill L."/>
            <person name="Shang Y."/>
            <person name="Youmans B."/>
            <person name="Ayvaz T."/>
            <person name="Ross M."/>
            <person name="Santibanez J."/>
            <person name="Aqrawi P."/>
            <person name="Gross S."/>
            <person name="Joshi V."/>
            <person name="Fowler G."/>
            <person name="Nazareth L."/>
            <person name="Reid J."/>
            <person name="Worley K."/>
            <person name="Petrosino J."/>
            <person name="Highlander S."/>
            <person name="Gibbs R."/>
        </authorList>
    </citation>
    <scope>NUCLEOTIDE SEQUENCE [LARGE SCALE GENOMIC DNA]</scope>
    <source>
        <strain evidence="1 2">ATCC BAA-614</strain>
    </source>
</reference>
<evidence type="ECO:0008006" key="3">
    <source>
        <dbReference type="Google" id="ProtNLM"/>
    </source>
</evidence>
<dbReference type="HOGENOM" id="CLU_1494764_0_0_11"/>
<comment type="caution">
    <text evidence="1">The sequence shown here is derived from an EMBL/GenBank/DDBJ whole genome shotgun (WGS) entry which is preliminary data.</text>
</comment>
<dbReference type="eggNOG" id="ENOG5031805">
    <property type="taxonomic scope" value="Bacteria"/>
</dbReference>
<dbReference type="AlphaFoldDB" id="D5PF69"/>
<protein>
    <recommendedName>
        <fullName evidence="3">Head-to-tail adaptor</fullName>
    </recommendedName>
</protein>
<accession>D5PF69</accession>
<gene>
    <name evidence="1" type="ORF">HMPREF0591_4813</name>
</gene>